<dbReference type="AlphaFoldDB" id="A0A1E3PGW8"/>
<evidence type="ECO:0000256" key="4">
    <source>
        <dbReference type="SAM" id="Coils"/>
    </source>
</evidence>
<feature type="domain" description="HTH TFE/IIEalpha-type" evidence="6">
    <location>
        <begin position="4"/>
        <end position="94"/>
    </location>
</feature>
<feature type="compositionally biased region" description="Acidic residues" evidence="5">
    <location>
        <begin position="419"/>
        <end position="429"/>
    </location>
</feature>
<evidence type="ECO:0000259" key="6">
    <source>
        <dbReference type="PROSITE" id="PS51344"/>
    </source>
</evidence>
<keyword evidence="8" id="KW-1185">Reference proteome</keyword>
<dbReference type="STRING" id="857566.A0A1E3PGW8"/>
<evidence type="ECO:0000313" key="8">
    <source>
        <dbReference type="Proteomes" id="UP000095009"/>
    </source>
</evidence>
<dbReference type="GO" id="GO:0006367">
    <property type="term" value="P:transcription initiation at RNA polymerase II promoter"/>
    <property type="evidence" value="ECO:0007669"/>
    <property type="project" value="InterPro"/>
</dbReference>
<keyword evidence="4" id="KW-0175">Coiled coil</keyword>
<gene>
    <name evidence="7" type="ORF">NADFUDRAFT_52313</name>
</gene>
<feature type="coiled-coil region" evidence="4">
    <location>
        <begin position="239"/>
        <end position="268"/>
    </location>
</feature>
<dbReference type="InterPro" id="IPR002853">
    <property type="entry name" value="TFIIE_asu"/>
</dbReference>
<dbReference type="OrthoDB" id="361102at2759"/>
<dbReference type="SMART" id="SM00531">
    <property type="entry name" value="TFIIE"/>
    <property type="match status" value="1"/>
</dbReference>
<accession>A0A1E3PGW8</accession>
<name>A0A1E3PGW8_9ASCO</name>
<dbReference type="InterPro" id="IPR013083">
    <property type="entry name" value="Znf_RING/FYVE/PHD"/>
</dbReference>
<dbReference type="Proteomes" id="UP000095009">
    <property type="component" value="Unassembled WGS sequence"/>
</dbReference>
<comment type="similarity">
    <text evidence="1">Belongs to the TFIIE alpha subunit family.</text>
</comment>
<dbReference type="PROSITE" id="PS51344">
    <property type="entry name" value="HTH_TFE_IIE"/>
    <property type="match status" value="1"/>
</dbReference>
<dbReference type="PANTHER" id="PTHR13097:SF7">
    <property type="entry name" value="GENERAL TRANSCRIPTION FACTOR IIE SUBUNIT 1"/>
    <property type="match status" value="1"/>
</dbReference>
<organism evidence="7 8">
    <name type="scientific">Nadsonia fulvescens var. elongata DSM 6958</name>
    <dbReference type="NCBI Taxonomy" id="857566"/>
    <lineage>
        <taxon>Eukaryota</taxon>
        <taxon>Fungi</taxon>
        <taxon>Dikarya</taxon>
        <taxon>Ascomycota</taxon>
        <taxon>Saccharomycotina</taxon>
        <taxon>Dipodascomycetes</taxon>
        <taxon>Dipodascales</taxon>
        <taxon>Dipodascales incertae sedis</taxon>
        <taxon>Nadsonia</taxon>
    </lineage>
</organism>
<feature type="compositionally biased region" description="Acidic residues" evidence="5">
    <location>
        <begin position="370"/>
        <end position="397"/>
    </location>
</feature>
<dbReference type="GO" id="GO:0005673">
    <property type="term" value="C:transcription factor TFIIE complex"/>
    <property type="evidence" value="ECO:0007669"/>
    <property type="project" value="TreeGrafter"/>
</dbReference>
<dbReference type="EMBL" id="KV454411">
    <property type="protein sequence ID" value="ODQ64686.1"/>
    <property type="molecule type" value="Genomic_DNA"/>
</dbReference>
<protein>
    <recommendedName>
        <fullName evidence="6">HTH TFE/IIEalpha-type domain-containing protein</fullName>
    </recommendedName>
</protein>
<evidence type="ECO:0000256" key="5">
    <source>
        <dbReference type="SAM" id="MobiDB-lite"/>
    </source>
</evidence>
<feature type="compositionally biased region" description="Low complexity" evidence="5">
    <location>
        <begin position="398"/>
        <end position="418"/>
    </location>
</feature>
<dbReference type="InterPro" id="IPR016024">
    <property type="entry name" value="ARM-type_fold"/>
</dbReference>
<evidence type="ECO:0000256" key="3">
    <source>
        <dbReference type="ARBA" id="ARBA00023163"/>
    </source>
</evidence>
<dbReference type="Pfam" id="PF02002">
    <property type="entry name" value="TFIIE_alpha"/>
    <property type="match status" value="1"/>
</dbReference>
<dbReference type="Gene3D" id="3.30.40.10">
    <property type="entry name" value="Zinc/RING finger domain, C3HC4 (zinc finger)"/>
    <property type="match status" value="1"/>
</dbReference>
<keyword evidence="2" id="KW-0805">Transcription regulation</keyword>
<sequence>MESVKSLVRYVTRGFYEKNLILIMDALLIHTVLLDDELSHLLGIQRKELRQLCAKLKEDRLLTDHVEKVEGPVNRPIHKTYYYIHYTETIDAIKWKMHGIVDEIKEKIGREARPQGYVCPLCHKQYTSLEAMANMSADGFNFACDVCGTLLQEDEAGNESKANQEKIGRLMGQIQPIIDILKQIDDTFIPENTFESSLAGALPANVLHNVNGGANGMGGYNGSKIKTARAGAGNKTSLLVNITSTQENAEKEREAKKAKAILAQQNALPAWHMESTVGKTLLEDSEDTTGGETTSGDSVAVKSDFANNRVGFSNGLMGEPSTGNTLSAESFKVDSTPAVASTNDTEMSDQNAEDALAAYYAQLEARQQQEDDEEEEDDEDDDDDDDDDEDEEFEDVLTTEATAPTESATAPATAGVVVEEADFDDDDDE</sequence>
<evidence type="ECO:0000256" key="1">
    <source>
        <dbReference type="ARBA" id="ARBA00008947"/>
    </source>
</evidence>
<proteinExistence type="inferred from homology"/>
<reference evidence="7 8" key="1">
    <citation type="journal article" date="2016" name="Proc. Natl. Acad. Sci. U.S.A.">
        <title>Comparative genomics of biotechnologically important yeasts.</title>
        <authorList>
            <person name="Riley R."/>
            <person name="Haridas S."/>
            <person name="Wolfe K.H."/>
            <person name="Lopes M.R."/>
            <person name="Hittinger C.T."/>
            <person name="Goeker M."/>
            <person name="Salamov A.A."/>
            <person name="Wisecaver J.H."/>
            <person name="Long T.M."/>
            <person name="Calvey C.H."/>
            <person name="Aerts A.L."/>
            <person name="Barry K.W."/>
            <person name="Choi C."/>
            <person name="Clum A."/>
            <person name="Coughlan A.Y."/>
            <person name="Deshpande S."/>
            <person name="Douglass A.P."/>
            <person name="Hanson S.J."/>
            <person name="Klenk H.-P."/>
            <person name="LaButti K.M."/>
            <person name="Lapidus A."/>
            <person name="Lindquist E.A."/>
            <person name="Lipzen A.M."/>
            <person name="Meier-Kolthoff J.P."/>
            <person name="Ohm R.A."/>
            <person name="Otillar R.P."/>
            <person name="Pangilinan J.L."/>
            <person name="Peng Y."/>
            <person name="Rokas A."/>
            <person name="Rosa C.A."/>
            <person name="Scheuner C."/>
            <person name="Sibirny A.A."/>
            <person name="Slot J.C."/>
            <person name="Stielow J.B."/>
            <person name="Sun H."/>
            <person name="Kurtzman C.P."/>
            <person name="Blackwell M."/>
            <person name="Grigoriev I.V."/>
            <person name="Jeffries T.W."/>
        </authorList>
    </citation>
    <scope>NUCLEOTIDE SEQUENCE [LARGE SCALE GENOMIC DNA]</scope>
    <source>
        <strain evidence="7 8">DSM 6958</strain>
    </source>
</reference>
<dbReference type="PANTHER" id="PTHR13097">
    <property type="entry name" value="TRANSCRIPTION INITIATION FACTOR IIE, ALPHA SUBUNIT"/>
    <property type="match status" value="1"/>
</dbReference>
<evidence type="ECO:0000313" key="7">
    <source>
        <dbReference type="EMBL" id="ODQ64686.1"/>
    </source>
</evidence>
<keyword evidence="3" id="KW-0804">Transcription</keyword>
<dbReference type="InterPro" id="IPR039997">
    <property type="entry name" value="TFE"/>
</dbReference>
<dbReference type="SUPFAM" id="SSF48371">
    <property type="entry name" value="ARM repeat"/>
    <property type="match status" value="1"/>
</dbReference>
<dbReference type="InterPro" id="IPR017919">
    <property type="entry name" value="TFIIE/TFIIEa_HTH"/>
</dbReference>
<dbReference type="InterPro" id="IPR024550">
    <property type="entry name" value="TFIIEa/SarR/Rpc3_HTH_dom"/>
</dbReference>
<dbReference type="SUPFAM" id="SSF57783">
    <property type="entry name" value="Zinc beta-ribbon"/>
    <property type="match status" value="1"/>
</dbReference>
<evidence type="ECO:0000256" key="2">
    <source>
        <dbReference type="ARBA" id="ARBA00023015"/>
    </source>
</evidence>
<feature type="region of interest" description="Disordered" evidence="5">
    <location>
        <begin position="364"/>
        <end position="429"/>
    </location>
</feature>